<protein>
    <submittedName>
        <fullName evidence="1">Uncharacterized protein</fullName>
    </submittedName>
</protein>
<reference evidence="1" key="1">
    <citation type="journal article" date="2014" name="Front. Microbiol.">
        <title>High frequency of phylogenetically diverse reductive dehalogenase-homologous genes in deep subseafloor sedimentary metagenomes.</title>
        <authorList>
            <person name="Kawai M."/>
            <person name="Futagami T."/>
            <person name="Toyoda A."/>
            <person name="Takaki Y."/>
            <person name="Nishi S."/>
            <person name="Hori S."/>
            <person name="Arai W."/>
            <person name="Tsubouchi T."/>
            <person name="Morono Y."/>
            <person name="Uchiyama I."/>
            <person name="Ito T."/>
            <person name="Fujiyama A."/>
            <person name="Inagaki F."/>
            <person name="Takami H."/>
        </authorList>
    </citation>
    <scope>NUCLEOTIDE SEQUENCE</scope>
    <source>
        <strain evidence="1">Expedition CK06-06</strain>
    </source>
</reference>
<feature type="non-terminal residue" evidence="1">
    <location>
        <position position="1"/>
    </location>
</feature>
<comment type="caution">
    <text evidence="1">The sequence shown here is derived from an EMBL/GenBank/DDBJ whole genome shotgun (WGS) entry which is preliminary data.</text>
</comment>
<name>X1D5A3_9ZZZZ</name>
<sequence>SQAVYTVILDSKTSDVPPDFTKGISSTITPTNSTLTNDTTYTFQYVLDSSNHTISSFGFVLFNSTDDSVGSDSDTTDGGTVSVVKDVGNDSRIVMRYYYVIESNYTNSTRTWSILGSGGIETNLDNFFVDFKAYLLSGIFGLTEFGAVVLI</sequence>
<gene>
    <name evidence="1" type="ORF">S01H4_46012</name>
</gene>
<proteinExistence type="predicted"/>
<evidence type="ECO:0000313" key="1">
    <source>
        <dbReference type="EMBL" id="GAH03435.1"/>
    </source>
</evidence>
<accession>X1D5A3</accession>
<organism evidence="1">
    <name type="scientific">marine sediment metagenome</name>
    <dbReference type="NCBI Taxonomy" id="412755"/>
    <lineage>
        <taxon>unclassified sequences</taxon>
        <taxon>metagenomes</taxon>
        <taxon>ecological metagenomes</taxon>
    </lineage>
</organism>
<dbReference type="AlphaFoldDB" id="X1D5A3"/>
<dbReference type="EMBL" id="BART01025662">
    <property type="protein sequence ID" value="GAH03435.1"/>
    <property type="molecule type" value="Genomic_DNA"/>
</dbReference>